<gene>
    <name evidence="6" type="ORF">NYR54_01865</name>
</gene>
<dbReference type="Proteomes" id="UP001149009">
    <property type="component" value="Unassembled WGS sequence"/>
</dbReference>
<dbReference type="Pfam" id="PF01614">
    <property type="entry name" value="IclR_C"/>
    <property type="match status" value="1"/>
</dbReference>
<dbReference type="GO" id="GO:0045892">
    <property type="term" value="P:negative regulation of DNA-templated transcription"/>
    <property type="evidence" value="ECO:0007669"/>
    <property type="project" value="TreeGrafter"/>
</dbReference>
<dbReference type="GO" id="GO:0003700">
    <property type="term" value="F:DNA-binding transcription factor activity"/>
    <property type="evidence" value="ECO:0007669"/>
    <property type="project" value="TreeGrafter"/>
</dbReference>
<dbReference type="GO" id="GO:0003677">
    <property type="term" value="F:DNA binding"/>
    <property type="evidence" value="ECO:0007669"/>
    <property type="project" value="UniProtKB-KW"/>
</dbReference>
<dbReference type="SMART" id="SM00346">
    <property type="entry name" value="HTH_ICLR"/>
    <property type="match status" value="1"/>
</dbReference>
<evidence type="ECO:0000313" key="6">
    <source>
        <dbReference type="EMBL" id="MCT8989043.1"/>
    </source>
</evidence>
<dbReference type="Gene3D" id="3.30.450.40">
    <property type="match status" value="1"/>
</dbReference>
<reference evidence="6" key="1">
    <citation type="submission" date="2022-08" db="EMBL/GenBank/DDBJ databases">
        <title>Chelativorans sichuanense sp. nov., a paraffin oil-degrading bacterium isolated from a mixture of oil-based drill cuttings and paddy soil.</title>
        <authorList>
            <person name="Yu J."/>
            <person name="Liu H."/>
            <person name="Chen Q."/>
        </authorList>
    </citation>
    <scope>NUCLEOTIDE SEQUENCE</scope>
    <source>
        <strain evidence="6">SCAU 2101</strain>
    </source>
</reference>
<accession>A0A9X2X5P7</accession>
<feature type="domain" description="HTH iclR-type" evidence="4">
    <location>
        <begin position="7"/>
        <end position="68"/>
    </location>
</feature>
<dbReference type="PROSITE" id="PS51077">
    <property type="entry name" value="HTH_ICLR"/>
    <property type="match status" value="1"/>
</dbReference>
<dbReference type="NCBIfam" id="NF007342">
    <property type="entry name" value="PRK09834.1-4"/>
    <property type="match status" value="1"/>
</dbReference>
<dbReference type="InterPro" id="IPR014757">
    <property type="entry name" value="Tscrpt_reg_IclR_C"/>
</dbReference>
<evidence type="ECO:0000256" key="2">
    <source>
        <dbReference type="ARBA" id="ARBA00023125"/>
    </source>
</evidence>
<proteinExistence type="predicted"/>
<keyword evidence="2 6" id="KW-0238">DNA-binding</keyword>
<dbReference type="AlphaFoldDB" id="A0A9X2X5P7"/>
<dbReference type="SUPFAM" id="SSF46785">
    <property type="entry name" value="Winged helix' DNA-binding domain"/>
    <property type="match status" value="1"/>
</dbReference>
<dbReference type="InterPro" id="IPR036388">
    <property type="entry name" value="WH-like_DNA-bd_sf"/>
</dbReference>
<dbReference type="SUPFAM" id="SSF55781">
    <property type="entry name" value="GAF domain-like"/>
    <property type="match status" value="1"/>
</dbReference>
<protein>
    <submittedName>
        <fullName evidence="6">DNA-binding transcriptional regulator</fullName>
    </submittedName>
</protein>
<dbReference type="PANTHER" id="PTHR30136:SF23">
    <property type="entry name" value="DNA-BINDING TRANSCRIPTIONAL ACTIVATOR MHPR"/>
    <property type="match status" value="1"/>
</dbReference>
<dbReference type="RefSeq" id="WP_261513721.1">
    <property type="nucleotide sequence ID" value="NZ_JAODNV010000004.1"/>
</dbReference>
<keyword evidence="7" id="KW-1185">Reference proteome</keyword>
<dbReference type="Gene3D" id="1.10.10.10">
    <property type="entry name" value="Winged helix-like DNA-binding domain superfamily/Winged helix DNA-binding domain"/>
    <property type="match status" value="1"/>
</dbReference>
<comment type="caution">
    <text evidence="6">The sequence shown here is derived from an EMBL/GenBank/DDBJ whole genome shotgun (WGS) entry which is preliminary data.</text>
</comment>
<dbReference type="InterPro" id="IPR036390">
    <property type="entry name" value="WH_DNA-bd_sf"/>
</dbReference>
<evidence type="ECO:0000256" key="3">
    <source>
        <dbReference type="ARBA" id="ARBA00023163"/>
    </source>
</evidence>
<name>A0A9X2X5P7_9HYPH</name>
<evidence type="ECO:0000256" key="1">
    <source>
        <dbReference type="ARBA" id="ARBA00023015"/>
    </source>
</evidence>
<dbReference type="Pfam" id="PF09339">
    <property type="entry name" value="HTH_IclR"/>
    <property type="match status" value="1"/>
</dbReference>
<evidence type="ECO:0000259" key="4">
    <source>
        <dbReference type="PROSITE" id="PS51077"/>
    </source>
</evidence>
<dbReference type="InterPro" id="IPR029016">
    <property type="entry name" value="GAF-like_dom_sf"/>
</dbReference>
<dbReference type="PROSITE" id="PS51078">
    <property type="entry name" value="ICLR_ED"/>
    <property type="match status" value="1"/>
</dbReference>
<organism evidence="6 7">
    <name type="scientific">Chelativorans petroleitrophicus</name>
    <dbReference type="NCBI Taxonomy" id="2975484"/>
    <lineage>
        <taxon>Bacteria</taxon>
        <taxon>Pseudomonadati</taxon>
        <taxon>Pseudomonadota</taxon>
        <taxon>Alphaproteobacteria</taxon>
        <taxon>Hyphomicrobiales</taxon>
        <taxon>Phyllobacteriaceae</taxon>
        <taxon>Chelativorans</taxon>
    </lineage>
</organism>
<evidence type="ECO:0000313" key="7">
    <source>
        <dbReference type="Proteomes" id="UP001149009"/>
    </source>
</evidence>
<dbReference type="PANTHER" id="PTHR30136">
    <property type="entry name" value="HELIX-TURN-HELIX TRANSCRIPTIONAL REGULATOR, ICLR FAMILY"/>
    <property type="match status" value="1"/>
</dbReference>
<dbReference type="InterPro" id="IPR050707">
    <property type="entry name" value="HTH_MetabolicPath_Reg"/>
</dbReference>
<keyword evidence="1" id="KW-0805">Transcription regulation</keyword>
<feature type="domain" description="IclR-ED" evidence="5">
    <location>
        <begin position="69"/>
        <end position="257"/>
    </location>
</feature>
<dbReference type="InterPro" id="IPR005471">
    <property type="entry name" value="Tscrpt_reg_IclR_N"/>
</dbReference>
<sequence>MASYAPVSAVMRSLDVLVVLNQQCVSTVHDIHRATGMPKPTIVRLLETLIAAGFVSRIPDGKGYQVTSQVSALSCGFHGAPLVVEAGRAWAQELTRMYTWPVAISVLDGNAMLVCYTTCGESPIAPYHALTYKHLGLVSKALGRAYLAFCPPEERRLLFRLLQTTQHPDSDQMYALDLIEHMIEITRRQQFAERTKHYKDEASSSVAVPIYENGSNRVLATIGMTYYATAVKRSDILERFVPSLKAAAEGISENVERLRTSMHAQPTRVQ</sequence>
<evidence type="ECO:0000259" key="5">
    <source>
        <dbReference type="PROSITE" id="PS51078"/>
    </source>
</evidence>
<keyword evidence="3" id="KW-0804">Transcription</keyword>
<dbReference type="EMBL" id="JAODNV010000004">
    <property type="protein sequence ID" value="MCT8989043.1"/>
    <property type="molecule type" value="Genomic_DNA"/>
</dbReference>